<comment type="caution">
    <text evidence="1">The sequence shown here is derived from an EMBL/GenBank/DDBJ whole genome shotgun (WGS) entry which is preliminary data.</text>
</comment>
<gene>
    <name evidence="1" type="ORF">AFUS01_LOCUS37142</name>
</gene>
<protein>
    <submittedName>
        <fullName evidence="1">Uncharacterized protein</fullName>
    </submittedName>
</protein>
<proteinExistence type="predicted"/>
<sequence>MRDNSTNA</sequence>
<accession>A0A8J2L1E8</accession>
<keyword evidence="2" id="KW-1185">Reference proteome</keyword>
<feature type="non-terminal residue" evidence="1">
    <location>
        <position position="1"/>
    </location>
</feature>
<evidence type="ECO:0000313" key="2">
    <source>
        <dbReference type="Proteomes" id="UP000708208"/>
    </source>
</evidence>
<organism evidence="1 2">
    <name type="scientific">Allacma fusca</name>
    <dbReference type="NCBI Taxonomy" id="39272"/>
    <lineage>
        <taxon>Eukaryota</taxon>
        <taxon>Metazoa</taxon>
        <taxon>Ecdysozoa</taxon>
        <taxon>Arthropoda</taxon>
        <taxon>Hexapoda</taxon>
        <taxon>Collembola</taxon>
        <taxon>Symphypleona</taxon>
        <taxon>Sminthuridae</taxon>
        <taxon>Allacma</taxon>
    </lineage>
</organism>
<name>A0A8J2L1E8_9HEXA</name>
<evidence type="ECO:0000313" key="1">
    <source>
        <dbReference type="EMBL" id="CAG7827139.1"/>
    </source>
</evidence>
<dbReference type="EMBL" id="CAJVCH010542402">
    <property type="protein sequence ID" value="CAG7827139.1"/>
    <property type="molecule type" value="Genomic_DNA"/>
</dbReference>
<reference evidence="1" key="1">
    <citation type="submission" date="2021-06" db="EMBL/GenBank/DDBJ databases">
        <authorList>
            <person name="Hodson N. C."/>
            <person name="Mongue J. A."/>
            <person name="Jaron S. K."/>
        </authorList>
    </citation>
    <scope>NUCLEOTIDE SEQUENCE</scope>
</reference>
<dbReference type="Proteomes" id="UP000708208">
    <property type="component" value="Unassembled WGS sequence"/>
</dbReference>